<sequence length="93" mass="10807">MSLNHKINGNNLNNEEKVKILGITLDSKLTLGRMVDELKECCNSRLNIIKYLSNRKWDLKPKALERIIAKIFLKMKLLKLKVELKEEENEAGK</sequence>
<dbReference type="AlphaFoldDB" id="A0A3M7QGH5"/>
<gene>
    <name evidence="1" type="ORF">BpHYR1_036332</name>
</gene>
<reference evidence="1 2" key="1">
    <citation type="journal article" date="2018" name="Sci. Rep.">
        <title>Genomic signatures of local adaptation to the degree of environmental predictability in rotifers.</title>
        <authorList>
            <person name="Franch-Gras L."/>
            <person name="Hahn C."/>
            <person name="Garcia-Roger E.M."/>
            <person name="Carmona M.J."/>
            <person name="Serra M."/>
            <person name="Gomez A."/>
        </authorList>
    </citation>
    <scope>NUCLEOTIDE SEQUENCE [LARGE SCALE GENOMIC DNA]</scope>
    <source>
        <strain evidence="1">HYR1</strain>
    </source>
</reference>
<evidence type="ECO:0000313" key="2">
    <source>
        <dbReference type="Proteomes" id="UP000276133"/>
    </source>
</evidence>
<dbReference type="EMBL" id="REGN01006230">
    <property type="protein sequence ID" value="RNA10353.1"/>
    <property type="molecule type" value="Genomic_DNA"/>
</dbReference>
<dbReference type="Proteomes" id="UP000276133">
    <property type="component" value="Unassembled WGS sequence"/>
</dbReference>
<name>A0A3M7QGH5_BRAPC</name>
<evidence type="ECO:0008006" key="3">
    <source>
        <dbReference type="Google" id="ProtNLM"/>
    </source>
</evidence>
<keyword evidence="2" id="KW-1185">Reference proteome</keyword>
<proteinExistence type="predicted"/>
<evidence type="ECO:0000313" key="1">
    <source>
        <dbReference type="EMBL" id="RNA10353.1"/>
    </source>
</evidence>
<comment type="caution">
    <text evidence="1">The sequence shown here is derived from an EMBL/GenBank/DDBJ whole genome shotgun (WGS) entry which is preliminary data.</text>
</comment>
<protein>
    <recommendedName>
        <fullName evidence="3">RNA-directed DNA polymerase from mobile element jockey-like</fullName>
    </recommendedName>
</protein>
<organism evidence="1 2">
    <name type="scientific">Brachionus plicatilis</name>
    <name type="common">Marine rotifer</name>
    <name type="synonym">Brachionus muelleri</name>
    <dbReference type="NCBI Taxonomy" id="10195"/>
    <lineage>
        <taxon>Eukaryota</taxon>
        <taxon>Metazoa</taxon>
        <taxon>Spiralia</taxon>
        <taxon>Gnathifera</taxon>
        <taxon>Rotifera</taxon>
        <taxon>Eurotatoria</taxon>
        <taxon>Monogononta</taxon>
        <taxon>Pseudotrocha</taxon>
        <taxon>Ploima</taxon>
        <taxon>Brachionidae</taxon>
        <taxon>Brachionus</taxon>
    </lineage>
</organism>
<accession>A0A3M7QGH5</accession>
<dbReference type="OrthoDB" id="411823at2759"/>